<dbReference type="Gene3D" id="3.60.21.70">
    <property type="entry name" value="PhoD-like phosphatase"/>
    <property type="match status" value="1"/>
</dbReference>
<gene>
    <name evidence="3" type="ORF">MYP_115</name>
</gene>
<dbReference type="EMBL" id="BBLT01000001">
    <property type="protein sequence ID" value="GAL82889.1"/>
    <property type="molecule type" value="Genomic_DNA"/>
</dbReference>
<dbReference type="InterPro" id="IPR018946">
    <property type="entry name" value="PhoD-like_MPP"/>
</dbReference>
<proteinExistence type="predicted"/>
<dbReference type="CDD" id="cd07389">
    <property type="entry name" value="MPP_PhoD"/>
    <property type="match status" value="1"/>
</dbReference>
<dbReference type="InterPro" id="IPR029052">
    <property type="entry name" value="Metallo-depent_PP-like"/>
</dbReference>
<reference evidence="3 4" key="1">
    <citation type="submission" date="2014-09" db="EMBL/GenBank/DDBJ databases">
        <title>Sporocytophaga myxococcoides PG-01 genome sequencing.</title>
        <authorList>
            <person name="Liu L."/>
            <person name="Gao P.J."/>
            <person name="Chen G.J."/>
            <person name="Wang L.S."/>
        </authorList>
    </citation>
    <scope>NUCLEOTIDE SEQUENCE [LARGE SCALE GENOMIC DNA]</scope>
    <source>
        <strain evidence="3 4">PG-01</strain>
    </source>
</reference>
<feature type="chain" id="PRO_5001944794" evidence="1">
    <location>
        <begin position="22"/>
        <end position="438"/>
    </location>
</feature>
<organism evidence="3 4">
    <name type="scientific">Sporocytophaga myxococcoides</name>
    <dbReference type="NCBI Taxonomy" id="153721"/>
    <lineage>
        <taxon>Bacteria</taxon>
        <taxon>Pseudomonadati</taxon>
        <taxon>Bacteroidota</taxon>
        <taxon>Cytophagia</taxon>
        <taxon>Cytophagales</taxon>
        <taxon>Cytophagaceae</taxon>
        <taxon>Sporocytophaga</taxon>
    </lineage>
</organism>
<dbReference type="OrthoDB" id="9763616at2"/>
<dbReference type="RefSeq" id="WP_045457048.1">
    <property type="nucleotide sequence ID" value="NZ_BBLT01000001.1"/>
</dbReference>
<feature type="domain" description="PhoD-like phosphatase metallophosphatase" evidence="2">
    <location>
        <begin position="142"/>
        <end position="385"/>
    </location>
</feature>
<dbReference type="Pfam" id="PF09423">
    <property type="entry name" value="PhoD"/>
    <property type="match status" value="1"/>
</dbReference>
<dbReference type="STRING" id="153721.MYP_115"/>
<evidence type="ECO:0000256" key="1">
    <source>
        <dbReference type="SAM" id="SignalP"/>
    </source>
</evidence>
<dbReference type="eggNOG" id="COG3540">
    <property type="taxonomic scope" value="Bacteria"/>
</dbReference>
<evidence type="ECO:0000313" key="3">
    <source>
        <dbReference type="EMBL" id="GAL82889.1"/>
    </source>
</evidence>
<accession>A0A098L965</accession>
<dbReference type="InterPro" id="IPR038607">
    <property type="entry name" value="PhoD-like_sf"/>
</dbReference>
<keyword evidence="4" id="KW-1185">Reference proteome</keyword>
<sequence length="438" mass="50671">MKAFIANLFILLLSLSSMVFAQNGLLHSGPMPGFSGKNHVLIWLQTKEPATAYLKYWISKNTAGYLLSPEIVSDKESGNTFHFDIRNLKSGERYQYEVYINNIRQELEEPLYFRTQFDSAVSEEFSFATGSCAYTKEPDTESEEYRGIYNIYNSIADLKPDFMLWLGDNVYFENTDIASKQGMLHRYTFSRGNPYLQKLLRTSHHYAIWDDHDFGPNDADSSFKNKAISNEMFNLFWCNNDLTRFNRNNSIANIFSWNDADFFLLDDRTFRAPAKSARANKQLLGKEQIEWLIKELKGSKASFKFIAMGGQMLNPDKVFENYSRYKKEWKYFLSELDKSGVGGVILLTGDRHFSEVTMMPRENNYPLYELTSSPLTSSIAKREMGHNKLRIEGSLTAERNFSIITIGGEGEKRFVNMISYSNSGKPLWERKIYKSEIY</sequence>
<dbReference type="Proteomes" id="UP000030185">
    <property type="component" value="Unassembled WGS sequence"/>
</dbReference>
<feature type="signal peptide" evidence="1">
    <location>
        <begin position="1"/>
        <end position="21"/>
    </location>
</feature>
<dbReference type="PANTHER" id="PTHR33987">
    <property type="entry name" value="CALCINEURIN-LIKE METALLO-PHOSPHOESTERASE SUPERFAMILY PROTEIN"/>
    <property type="match status" value="1"/>
</dbReference>
<evidence type="ECO:0000313" key="4">
    <source>
        <dbReference type="Proteomes" id="UP000030185"/>
    </source>
</evidence>
<dbReference type="PANTHER" id="PTHR33987:SF1">
    <property type="entry name" value="CALCINEURIN-LIKE METALLO-PHOSPHOESTERASE SUPERFAMILY PROTEIN"/>
    <property type="match status" value="1"/>
</dbReference>
<evidence type="ECO:0000259" key="2">
    <source>
        <dbReference type="Pfam" id="PF09423"/>
    </source>
</evidence>
<dbReference type="SUPFAM" id="SSF56300">
    <property type="entry name" value="Metallo-dependent phosphatases"/>
    <property type="match status" value="1"/>
</dbReference>
<dbReference type="AlphaFoldDB" id="A0A098L965"/>
<keyword evidence="1" id="KW-0732">Signal</keyword>
<comment type="caution">
    <text evidence="3">The sequence shown here is derived from an EMBL/GenBank/DDBJ whole genome shotgun (WGS) entry which is preliminary data.</text>
</comment>
<protein>
    <submittedName>
        <fullName evidence="3">Phosphodiesterase</fullName>
    </submittedName>
</protein>
<name>A0A098L965_9BACT</name>